<organism evidence="2 3">
    <name type="scientific">Candidatus Taylorbacteria bacterium RIFCSPLOWO2_12_FULL_43_20</name>
    <dbReference type="NCBI Taxonomy" id="1802332"/>
    <lineage>
        <taxon>Bacteria</taxon>
        <taxon>Candidatus Tayloriibacteriota</taxon>
    </lineage>
</organism>
<comment type="caution">
    <text evidence="2">The sequence shown here is derived from an EMBL/GenBank/DDBJ whole genome shotgun (WGS) entry which is preliminary data.</text>
</comment>
<dbReference type="AlphaFoldDB" id="A0A1G2NZN2"/>
<sequence length="60" mass="7084">MRKQIKNMQPSKRTFQKDGKWMEKPTSTNVLVCLCGRKYIETRKEQQSCVKCMGDKESNK</sequence>
<feature type="region of interest" description="Disordered" evidence="1">
    <location>
        <begin position="1"/>
        <end position="21"/>
    </location>
</feature>
<accession>A0A1G2NZN2</accession>
<evidence type="ECO:0000256" key="1">
    <source>
        <dbReference type="SAM" id="MobiDB-lite"/>
    </source>
</evidence>
<proteinExistence type="predicted"/>
<reference evidence="2 3" key="1">
    <citation type="journal article" date="2016" name="Nat. Commun.">
        <title>Thousands of microbial genomes shed light on interconnected biogeochemical processes in an aquifer system.</title>
        <authorList>
            <person name="Anantharaman K."/>
            <person name="Brown C.T."/>
            <person name="Hug L.A."/>
            <person name="Sharon I."/>
            <person name="Castelle C.J."/>
            <person name="Probst A.J."/>
            <person name="Thomas B.C."/>
            <person name="Singh A."/>
            <person name="Wilkins M.J."/>
            <person name="Karaoz U."/>
            <person name="Brodie E.L."/>
            <person name="Williams K.H."/>
            <person name="Hubbard S.S."/>
            <person name="Banfield J.F."/>
        </authorList>
    </citation>
    <scope>NUCLEOTIDE SEQUENCE [LARGE SCALE GENOMIC DNA]</scope>
</reference>
<dbReference type="EMBL" id="MHSK01000031">
    <property type="protein sequence ID" value="OHA41556.1"/>
    <property type="molecule type" value="Genomic_DNA"/>
</dbReference>
<feature type="compositionally biased region" description="Polar residues" evidence="1">
    <location>
        <begin position="1"/>
        <end position="13"/>
    </location>
</feature>
<name>A0A1G2NZN2_9BACT</name>
<protein>
    <submittedName>
        <fullName evidence="2">Uncharacterized protein</fullName>
    </submittedName>
</protein>
<evidence type="ECO:0000313" key="2">
    <source>
        <dbReference type="EMBL" id="OHA41556.1"/>
    </source>
</evidence>
<dbReference type="Proteomes" id="UP000177269">
    <property type="component" value="Unassembled WGS sequence"/>
</dbReference>
<gene>
    <name evidence="2" type="ORF">A3G52_02735</name>
</gene>
<evidence type="ECO:0000313" key="3">
    <source>
        <dbReference type="Proteomes" id="UP000177269"/>
    </source>
</evidence>